<gene>
    <name evidence="2" type="ORF">SHERM_14932</name>
</gene>
<dbReference type="OrthoDB" id="2011581at2759"/>
<dbReference type="PANTHER" id="PTHR34835">
    <property type="entry name" value="OS07G0283600 PROTEIN-RELATED"/>
    <property type="match status" value="1"/>
</dbReference>
<accession>A0A9N7R755</accession>
<feature type="region of interest" description="Disordered" evidence="1">
    <location>
        <begin position="507"/>
        <end position="527"/>
    </location>
</feature>
<organism evidence="2 3">
    <name type="scientific">Striga hermonthica</name>
    <name type="common">Purple witchweed</name>
    <name type="synonym">Buchnera hermonthica</name>
    <dbReference type="NCBI Taxonomy" id="68872"/>
    <lineage>
        <taxon>Eukaryota</taxon>
        <taxon>Viridiplantae</taxon>
        <taxon>Streptophyta</taxon>
        <taxon>Embryophyta</taxon>
        <taxon>Tracheophyta</taxon>
        <taxon>Spermatophyta</taxon>
        <taxon>Magnoliopsida</taxon>
        <taxon>eudicotyledons</taxon>
        <taxon>Gunneridae</taxon>
        <taxon>Pentapetalae</taxon>
        <taxon>asterids</taxon>
        <taxon>lamiids</taxon>
        <taxon>Lamiales</taxon>
        <taxon>Orobanchaceae</taxon>
        <taxon>Buchnereae</taxon>
        <taxon>Striga</taxon>
    </lineage>
</organism>
<reference evidence="2" key="1">
    <citation type="submission" date="2019-12" db="EMBL/GenBank/DDBJ databases">
        <authorList>
            <person name="Scholes J."/>
        </authorList>
    </citation>
    <scope>NUCLEOTIDE SEQUENCE</scope>
</reference>
<proteinExistence type="predicted"/>
<dbReference type="EMBL" id="CACSLK010012206">
    <property type="protein sequence ID" value="CAA0814655.1"/>
    <property type="molecule type" value="Genomic_DNA"/>
</dbReference>
<evidence type="ECO:0000313" key="2">
    <source>
        <dbReference type="EMBL" id="CAA0814655.1"/>
    </source>
</evidence>
<dbReference type="PANTHER" id="PTHR34835:SF90">
    <property type="entry name" value="AMINOTRANSFERASE-LIKE PLANT MOBILE DOMAIN-CONTAINING PROTEIN"/>
    <property type="match status" value="1"/>
</dbReference>
<sequence>MFVKAVTGLTDAKKRAVREMGLGSLLDLAITSAPSKMGFWLVENFNHMDRKLQLYGGEKVHVKEYDVHAVLGLPHGEIEISNKKKRASSTLLDEWIRMFDVRNTSNITTSKVLEKMDTCVDGDDWFKRHFIVLMVSCLFESCLNGMANFRLLHAFADLSTVSKINWCSYMIQCLVDTKRAWESNGKKNKYSGPLLFLTLFYVDRVVLSVRSVPRTFPTFISWSNVSLRARERDEISSGAFGRGFVDTELCLLADSRQLDKTVPKTYDNDAGCSEGHNIQDYVQEFASKTLLLATTGTEILWLVEKAPQILLGDDNFVKMRDVVWILLGVYIEVPQSEKIDRRLMKSLGRSNNGTVSGLQREGYPSYSLGFSSDDDVADDPPRDASGADVNPGHDIDAPTVLVDVPKGVDVSSDKTTTVVEGGLPIGADLHVVPTVNEVRGVQTGAECAVLPSSPMIDEEHGLKSQAGAAVLTVTPMVDEERGLITANVSKRSRDDPDPAAALVKRTKTGVRPVRQPRSDKTNDGDSRRCLTEIPKKHHDKGKVNAADKGKMKVFVNHVDDHDIDDDADINIDNDGAFPSVTTRSSATMFVKAVTGLTDAKKRAVREMGLGSLLDLAITSAPSKMGFWLVENFNHMDRKLQLYGGEKVHVKEYDVHAVLGLPHEEIEISNKKKRASSTLLDEWIRMFDVRNTSNITTSKVLEKMDACVDGDDWFKRHFIVLIVSCLFESCLNGMANFRLLHAFDDLSTLFYVDRVVLSVRSVPRTFPTFISWSNVSLQARERDEISSGAFGRGFVDTELCLLADSRQLDKTVPKTYDNDAGCSEGHNIQAFVQEFASKTLLLATTGTEILRLVEKAPQILLGDDNFVKMRDAVWILIGVYIEVPQSEKIDVTKDNTNCAPSQTVDDAFWNDPKTLAAIDEIFRAVKQRDHFRRSQREGYPSYSLGLSSDDDVADDPPRYASGADVNPGHDIDAPTVLVDVPKGVDVSSDKTTTVVEGGLPIGTDLHAVPTVNEVRGVQTGAECAVLPSSPMIDEEHGLKSQAGAAVLTATPMVDEERGLITDNNDDVAREDGTQGSPRPKRHIKASSFVKSPFMERTIDVVKKLDNHEKMIAAWALKKDTSDEKELLDLWSFILNYNEKFRSRGSFIFPVHSEVCSVLLCAAPDFRKFVVLDSTQHVTDGTVKKTLMSRADLLKQSFSKYLGERNVVGKSKAVAMSIPDVIDIGWTEGIDEADVGVITMRHMETFKGGFAKSWNHQLRKGDKGQLKLMRKRYSCVISCAPNNDLQDDNHTAAMMYHPVYMANKKRKLP</sequence>
<feature type="region of interest" description="Disordered" evidence="1">
    <location>
        <begin position="938"/>
        <end position="971"/>
    </location>
</feature>
<name>A0A9N7R755_STRHE</name>
<feature type="region of interest" description="Disordered" evidence="1">
    <location>
        <begin position="350"/>
        <end position="398"/>
    </location>
</feature>
<evidence type="ECO:0000313" key="3">
    <source>
        <dbReference type="Proteomes" id="UP001153555"/>
    </source>
</evidence>
<protein>
    <submittedName>
        <fullName evidence="2">Uncharacterized protein</fullName>
    </submittedName>
</protein>
<dbReference type="Proteomes" id="UP001153555">
    <property type="component" value="Unassembled WGS sequence"/>
</dbReference>
<comment type="caution">
    <text evidence="2">The sequence shown here is derived from an EMBL/GenBank/DDBJ whole genome shotgun (WGS) entry which is preliminary data.</text>
</comment>
<evidence type="ECO:0000256" key="1">
    <source>
        <dbReference type="SAM" id="MobiDB-lite"/>
    </source>
</evidence>
<feature type="compositionally biased region" description="Basic and acidic residues" evidence="1">
    <location>
        <begin position="516"/>
        <end position="527"/>
    </location>
</feature>
<keyword evidence="3" id="KW-1185">Reference proteome</keyword>